<evidence type="ECO:0000313" key="2">
    <source>
        <dbReference type="EMBL" id="HIT47155.1"/>
    </source>
</evidence>
<feature type="signal peptide" evidence="1">
    <location>
        <begin position="1"/>
        <end position="24"/>
    </location>
</feature>
<feature type="chain" id="PRO_5039482099" description="DUF3575 domain-containing protein" evidence="1">
    <location>
        <begin position="25"/>
        <end position="193"/>
    </location>
</feature>
<evidence type="ECO:0000313" key="3">
    <source>
        <dbReference type="Proteomes" id="UP000886881"/>
    </source>
</evidence>
<reference evidence="2" key="1">
    <citation type="submission" date="2020-10" db="EMBL/GenBank/DDBJ databases">
        <authorList>
            <person name="Gilroy R."/>
        </authorList>
    </citation>
    <scope>NUCLEOTIDE SEQUENCE</scope>
    <source>
        <strain evidence="2">ChiHecec2B26-709</strain>
    </source>
</reference>
<organism evidence="2 3">
    <name type="scientific">Candidatus Cryptobacteroides merdipullorum</name>
    <dbReference type="NCBI Taxonomy" id="2840771"/>
    <lineage>
        <taxon>Bacteria</taxon>
        <taxon>Pseudomonadati</taxon>
        <taxon>Bacteroidota</taxon>
        <taxon>Bacteroidia</taxon>
        <taxon>Bacteroidales</taxon>
        <taxon>Candidatus Cryptobacteroides</taxon>
    </lineage>
</organism>
<evidence type="ECO:0008006" key="4">
    <source>
        <dbReference type="Google" id="ProtNLM"/>
    </source>
</evidence>
<dbReference type="AlphaFoldDB" id="A0A9D1KIV8"/>
<comment type="caution">
    <text evidence="2">The sequence shown here is derived from an EMBL/GenBank/DDBJ whole genome shotgun (WGS) entry which is preliminary data.</text>
</comment>
<keyword evidence="1" id="KW-0732">Signal</keyword>
<reference evidence="2" key="2">
    <citation type="journal article" date="2021" name="PeerJ">
        <title>Extensive microbial diversity within the chicken gut microbiome revealed by metagenomics and culture.</title>
        <authorList>
            <person name="Gilroy R."/>
            <person name="Ravi A."/>
            <person name="Getino M."/>
            <person name="Pursley I."/>
            <person name="Horton D.L."/>
            <person name="Alikhan N.F."/>
            <person name="Baker D."/>
            <person name="Gharbi K."/>
            <person name="Hall N."/>
            <person name="Watson M."/>
            <person name="Adriaenssens E.M."/>
            <person name="Foster-Nyarko E."/>
            <person name="Jarju S."/>
            <person name="Secka A."/>
            <person name="Antonio M."/>
            <person name="Oren A."/>
            <person name="Chaudhuri R.R."/>
            <person name="La Ragione R."/>
            <person name="Hildebrand F."/>
            <person name="Pallen M.J."/>
        </authorList>
    </citation>
    <scope>NUCLEOTIDE SEQUENCE</scope>
    <source>
        <strain evidence="2">ChiHecec2B26-709</strain>
    </source>
</reference>
<proteinExistence type="predicted"/>
<gene>
    <name evidence="2" type="ORF">IAC35_04785</name>
</gene>
<protein>
    <recommendedName>
        <fullName evidence="4">DUF3575 domain-containing protein</fullName>
    </recommendedName>
</protein>
<dbReference type="EMBL" id="DVLC01000091">
    <property type="protein sequence ID" value="HIT47155.1"/>
    <property type="molecule type" value="Genomic_DNA"/>
</dbReference>
<accession>A0A9D1KIV8</accession>
<evidence type="ECO:0000256" key="1">
    <source>
        <dbReference type="SAM" id="SignalP"/>
    </source>
</evidence>
<dbReference type="Proteomes" id="UP000886881">
    <property type="component" value="Unassembled WGS sequence"/>
</dbReference>
<sequence length="193" mass="21096">MMSGLPHIVILCLALALTTPEAAAREWSAGLFSSPSGWGLQAQACDRTGTEMDIITLTTDAYGLLTGRTGDLGVKLGYTHDYVLGMFETEAFLMRFHAGAGVLTGYVHDNENAFLLSSGEDLHKEMGIVAALSCSIGLRFDFFARKVCIDLGLSANPGVHLRTDRENGSIYLSFYRNGIYDIILPRVSIMYRF</sequence>
<name>A0A9D1KIV8_9BACT</name>